<dbReference type="EMBL" id="HACM01012669">
    <property type="protein sequence ID" value="CRZ13111.1"/>
    <property type="molecule type" value="Transcribed_RNA"/>
</dbReference>
<accession>A0A0H5RH86</accession>
<name>A0A0H5RH86_9EUKA</name>
<sequence length="114" mass="11624">TIQLTGYDTMANTNAFPVVCAGSNSCLPPVGHAFNQTRLSFSFARLGCASLGILAILLSCDLLGLGGCDQESMASLAAGVAGALACSRILELNGVFAGTVLPTEERLDNDAVVC</sequence>
<proteinExistence type="predicted"/>
<reference evidence="1" key="1">
    <citation type="submission" date="2015-04" db="EMBL/GenBank/DDBJ databases">
        <title>The genome sequence of the plant pathogenic Rhizarian Plasmodiophora brassicae reveals insights in its biotrophic life cycle and the origin of chitin synthesis.</title>
        <authorList>
            <person name="Schwelm A."/>
            <person name="Fogelqvist J."/>
            <person name="Knaust A."/>
            <person name="Julke S."/>
            <person name="Lilja T."/>
            <person name="Dhandapani V."/>
            <person name="Bonilla-Rosso G."/>
            <person name="Karlsson M."/>
            <person name="Shevchenko A."/>
            <person name="Choi S.R."/>
            <person name="Kim H.G."/>
            <person name="Park J.Y."/>
            <person name="Lim Y.P."/>
            <person name="Ludwig-Muller J."/>
            <person name="Dixelius C."/>
        </authorList>
    </citation>
    <scope>NUCLEOTIDE SEQUENCE</scope>
    <source>
        <tissue evidence="1">Potato root galls</tissue>
    </source>
</reference>
<feature type="non-terminal residue" evidence="1">
    <location>
        <position position="1"/>
    </location>
</feature>
<protein>
    <submittedName>
        <fullName evidence="1">Uncharacterized protein</fullName>
    </submittedName>
</protein>
<evidence type="ECO:0000313" key="1">
    <source>
        <dbReference type="EMBL" id="CRZ13111.1"/>
    </source>
</evidence>
<organism evidence="1">
    <name type="scientific">Spongospora subterranea</name>
    <dbReference type="NCBI Taxonomy" id="70186"/>
    <lineage>
        <taxon>Eukaryota</taxon>
        <taxon>Sar</taxon>
        <taxon>Rhizaria</taxon>
        <taxon>Endomyxa</taxon>
        <taxon>Phytomyxea</taxon>
        <taxon>Plasmodiophorida</taxon>
        <taxon>Plasmodiophoridae</taxon>
        <taxon>Spongospora</taxon>
    </lineage>
</organism>
<dbReference type="AlphaFoldDB" id="A0A0H5RH86"/>
<feature type="non-terminal residue" evidence="1">
    <location>
        <position position="114"/>
    </location>
</feature>